<dbReference type="eggNOG" id="ENOG502QUF6">
    <property type="taxonomic scope" value="Eukaryota"/>
</dbReference>
<dbReference type="Proteomes" id="UP000009328">
    <property type="component" value="Unassembled WGS sequence"/>
</dbReference>
<feature type="region of interest" description="Disordered" evidence="1">
    <location>
        <begin position="135"/>
        <end position="291"/>
    </location>
</feature>
<feature type="compositionally biased region" description="Low complexity" evidence="1">
    <location>
        <begin position="247"/>
        <end position="264"/>
    </location>
</feature>
<evidence type="ECO:0000256" key="1">
    <source>
        <dbReference type="SAM" id="MobiDB-lite"/>
    </source>
</evidence>
<dbReference type="PANTHER" id="PTHR10378">
    <property type="entry name" value="LIM DOMAIN-BINDING PROTEIN"/>
    <property type="match status" value="1"/>
</dbReference>
<protein>
    <recommendedName>
        <fullName evidence="4">Morphogenetic regulator of filamentous growth protein 1</fullName>
    </recommendedName>
</protein>
<dbReference type="EMBL" id="CAIF01000029">
    <property type="protein sequence ID" value="CCH41836.1"/>
    <property type="molecule type" value="Genomic_DNA"/>
</dbReference>
<feature type="compositionally biased region" description="Polar residues" evidence="1">
    <location>
        <begin position="640"/>
        <end position="662"/>
    </location>
</feature>
<feature type="compositionally biased region" description="Low complexity" evidence="1">
    <location>
        <begin position="154"/>
        <end position="177"/>
    </location>
</feature>
<feature type="compositionally biased region" description="Low complexity" evidence="1">
    <location>
        <begin position="191"/>
        <end position="237"/>
    </location>
</feature>
<feature type="region of interest" description="Disordered" evidence="1">
    <location>
        <begin position="613"/>
        <end position="701"/>
    </location>
</feature>
<feature type="compositionally biased region" description="Polar residues" evidence="1">
    <location>
        <begin position="13"/>
        <end position="44"/>
    </location>
</feature>
<feature type="region of interest" description="Disordered" evidence="1">
    <location>
        <begin position="63"/>
        <end position="93"/>
    </location>
</feature>
<evidence type="ECO:0000313" key="3">
    <source>
        <dbReference type="Proteomes" id="UP000009328"/>
    </source>
</evidence>
<organism evidence="2 3">
    <name type="scientific">Wickerhamomyces ciferrii (strain ATCC 14091 / BCRC 22168 / CBS 111 / JCM 3599 / NBRC 0793 / NRRL Y-1031 F-60-10)</name>
    <name type="common">Yeast</name>
    <name type="synonym">Pichia ciferrii</name>
    <dbReference type="NCBI Taxonomy" id="1206466"/>
    <lineage>
        <taxon>Eukaryota</taxon>
        <taxon>Fungi</taxon>
        <taxon>Dikarya</taxon>
        <taxon>Ascomycota</taxon>
        <taxon>Saccharomycotina</taxon>
        <taxon>Saccharomycetes</taxon>
        <taxon>Phaffomycetales</taxon>
        <taxon>Wickerhamomycetaceae</taxon>
        <taxon>Wickerhamomyces</taxon>
    </lineage>
</organism>
<feature type="compositionally biased region" description="Polar residues" evidence="1">
    <location>
        <begin position="304"/>
        <end position="318"/>
    </location>
</feature>
<feature type="compositionally biased region" description="Low complexity" evidence="1">
    <location>
        <begin position="63"/>
        <end position="78"/>
    </location>
</feature>
<dbReference type="InParanoid" id="K0KFY9"/>
<feature type="compositionally biased region" description="Basic and acidic residues" evidence="1">
    <location>
        <begin position="614"/>
        <end position="637"/>
    </location>
</feature>
<dbReference type="Pfam" id="PF01803">
    <property type="entry name" value="LIM_bind"/>
    <property type="match status" value="1"/>
</dbReference>
<evidence type="ECO:0008006" key="4">
    <source>
        <dbReference type="Google" id="ProtNLM"/>
    </source>
</evidence>
<dbReference type="STRING" id="1206466.K0KFY9"/>
<feature type="region of interest" description="Disordered" evidence="1">
    <location>
        <begin position="304"/>
        <end position="333"/>
    </location>
</feature>
<feature type="region of interest" description="Disordered" evidence="1">
    <location>
        <begin position="1"/>
        <end position="48"/>
    </location>
</feature>
<dbReference type="AlphaFoldDB" id="K0KFY9"/>
<keyword evidence="3" id="KW-1185">Reference proteome</keyword>
<feature type="compositionally biased region" description="Polar residues" evidence="1">
    <location>
        <begin position="671"/>
        <end position="694"/>
    </location>
</feature>
<evidence type="ECO:0000313" key="2">
    <source>
        <dbReference type="EMBL" id="CCH41836.1"/>
    </source>
</evidence>
<name>K0KFY9_WICCF</name>
<accession>K0KFY9</accession>
<dbReference type="FunCoup" id="K0KFY9">
    <property type="interactions" value="11"/>
</dbReference>
<sequence>MSTKKAQKINPMAKSNGSQASTPNGSGTVNIEESQNAAPSTTGANQNPLQINPQQQQIANGNIPMMNNMSFNPNFKNNGAGVPGSIPNNTGFHPQQMAAFQAQAHFANLQQDPSRNNPQYQQYLQQLQQQNQMFLQMQQNQQQQQQHLQHQHSVPGFQGQIPQQVPPQFQQPGQNQNANSQHPAQAFPHAQSQQPTPLQQHQQQPQVPGPQTARPGQIPTPQQTHPTQTQPTPQQPQSASGPVHSIPTPQQHPQVPPQQQDPQQNAGSKPDQPKLSRMPSVSQPNQIPHQHQMNASSLIMNRTPQAGTANAPQGNVPNGTRGAALPHGTAQGAAQAAQAAQSGMNNIQNSNPAAALNPSMMNVINFRRQMSNLATLKFLDFCELIGVRTDSNKNILYWRKIITDYFSEIGVLRYSVKSGVDSRQFEFSVPIIPRFFFSIIQSGVTRMDIQPDLLRTQVLANGTTYLESSRCCFTHYYSDGSYVNIHGNIRGILNQNLKLDYLDFQTHVFIPGVEWPSLEKILSDEQKVKDIFLNQENNKKADNPEARRLQLLTKFRSNYKVFHSMSNFGLQESVMRVMQVSDVMAHLKSLMLFSITSEDPTGPLNSLDAFVNQSKDKQSDVKEDSNSTAAKDQDKDSPLNMAQSPLTKSGKTPSLDLSQSTLTKRRRKSTVDNGLSPKSTADSPKSTPTGNPGKSNKKAKR</sequence>
<comment type="caution">
    <text evidence="2">The sequence shown here is derived from an EMBL/GenBank/DDBJ whole genome shotgun (WGS) entry which is preliminary data.</text>
</comment>
<dbReference type="HOGENOM" id="CLU_393400_0_0_1"/>
<feature type="compositionally biased region" description="Low complexity" evidence="1">
    <location>
        <begin position="135"/>
        <end position="148"/>
    </location>
</feature>
<proteinExistence type="predicted"/>
<dbReference type="InterPro" id="IPR029005">
    <property type="entry name" value="LIM-bd/SEUSS"/>
</dbReference>
<feature type="compositionally biased region" description="Polar residues" evidence="1">
    <location>
        <begin position="279"/>
        <end position="291"/>
    </location>
</feature>
<gene>
    <name evidence="2" type="ORF">BN7_1375</name>
</gene>
<reference evidence="2 3" key="1">
    <citation type="journal article" date="2012" name="Eukaryot. Cell">
        <title>Draft genome sequence of Wickerhamomyces ciferrii NRRL Y-1031 F-60-10.</title>
        <authorList>
            <person name="Schneider J."/>
            <person name="Andrea H."/>
            <person name="Blom J."/>
            <person name="Jaenicke S."/>
            <person name="Ruckert C."/>
            <person name="Schorsch C."/>
            <person name="Szczepanowski R."/>
            <person name="Farwick M."/>
            <person name="Goesmann A."/>
            <person name="Puhler A."/>
            <person name="Schaffer S."/>
            <person name="Tauch A."/>
            <person name="Kohler T."/>
            <person name="Brinkrolf K."/>
        </authorList>
    </citation>
    <scope>NUCLEOTIDE SEQUENCE [LARGE SCALE GENOMIC DNA]</scope>
    <source>
        <strain evidence="3">ATCC 14091 / BCRC 22168 / CBS 111 / JCM 3599 / NBRC 0793 / NRRL Y-1031 F-60-10</strain>
    </source>
</reference>